<evidence type="ECO:0000313" key="4">
    <source>
        <dbReference type="EMBL" id="GBD08517.1"/>
    </source>
</evidence>
<name>A0A2H5Y4Z9_9CHLR</name>
<feature type="region of interest" description="Disordered" evidence="2">
    <location>
        <begin position="25"/>
        <end position="50"/>
    </location>
</feature>
<feature type="chain" id="PRO_5014117711" evidence="3">
    <location>
        <begin position="23"/>
        <end position="390"/>
    </location>
</feature>
<dbReference type="GO" id="GO:0030288">
    <property type="term" value="C:outer membrane-bounded periplasmic space"/>
    <property type="evidence" value="ECO:0007669"/>
    <property type="project" value="TreeGrafter"/>
</dbReference>
<protein>
    <submittedName>
        <fullName evidence="4">2-aminoethylphosphonate-binding periplasmic protein</fullName>
    </submittedName>
</protein>
<dbReference type="Gene3D" id="3.40.190.10">
    <property type="entry name" value="Periplasmic binding protein-like II"/>
    <property type="match status" value="2"/>
</dbReference>
<accession>A0A2H5Y4Z9</accession>
<dbReference type="SUPFAM" id="SSF53850">
    <property type="entry name" value="Periplasmic binding protein-like II"/>
    <property type="match status" value="1"/>
</dbReference>
<dbReference type="PANTHER" id="PTHR30006">
    <property type="entry name" value="THIAMINE-BINDING PERIPLASMIC PROTEIN-RELATED"/>
    <property type="match status" value="1"/>
</dbReference>
<evidence type="ECO:0000256" key="3">
    <source>
        <dbReference type="SAM" id="SignalP"/>
    </source>
</evidence>
<reference evidence="5" key="1">
    <citation type="submission" date="2017-09" db="EMBL/GenBank/DDBJ databases">
        <title>Metaegenomics of thermophilic ammonia-oxidizing enrichment culture.</title>
        <authorList>
            <person name="Kato S."/>
            <person name="Suzuki K."/>
        </authorList>
    </citation>
    <scope>NUCLEOTIDE SEQUENCE [LARGE SCALE GENOMIC DNA]</scope>
</reference>
<keyword evidence="1 3" id="KW-0732">Signal</keyword>
<feature type="signal peptide" evidence="3">
    <location>
        <begin position="1"/>
        <end position="22"/>
    </location>
</feature>
<organism evidence="4 5">
    <name type="scientific">Candidatus Thermoflexus japonica</name>
    <dbReference type="NCBI Taxonomy" id="2035417"/>
    <lineage>
        <taxon>Bacteria</taxon>
        <taxon>Bacillati</taxon>
        <taxon>Chloroflexota</taxon>
        <taxon>Thermoflexia</taxon>
        <taxon>Thermoflexales</taxon>
        <taxon>Thermoflexaceae</taxon>
        <taxon>Thermoflexus</taxon>
    </lineage>
</organism>
<evidence type="ECO:0000313" key="5">
    <source>
        <dbReference type="Proteomes" id="UP000236642"/>
    </source>
</evidence>
<evidence type="ECO:0000256" key="2">
    <source>
        <dbReference type="SAM" id="MobiDB-lite"/>
    </source>
</evidence>
<dbReference type="GO" id="GO:0030975">
    <property type="term" value="F:thiamine binding"/>
    <property type="evidence" value="ECO:0007669"/>
    <property type="project" value="TreeGrafter"/>
</dbReference>
<gene>
    <name evidence="4" type="primary">phnS</name>
    <name evidence="4" type="ORF">HRbin22_00757</name>
</gene>
<sequence length="390" mass="42077">MRSKGIVLGMVLMLLLAACAPAATPTPTAAPPAPPTPVPATPTAVPPTPTKTLEQMSFEERITFLAEKAKAEGGVINSYGMPEIWANYGGIFAEFKKRFGITQQDIDMGSSVVLARMTEEDASKNDVADLKPAFAAELAKRGLTADYKVSCWDKLPEGQKGQDPNTGSVWYVGYKGTLGWIVNTNLIKTIPRSWKELENPEYKNMIGYLDPRATGTGINTVEAAAYAVSGDPYNYKAGAEFLGRLHKMGLVASVDPKVTVDKFQRGEIGILINFDYNLLKWKEELGVPSEVVIPADGTVASGGGVIIAKNAPHPYTARLFMEFLLCGDGQKLYAQAFVTPINPEVQIPPEVAAKFPPKEAYAKVVMIDYAKDAAISEDLKKAWAEATGAQ</sequence>
<dbReference type="AlphaFoldDB" id="A0A2H5Y4Z9"/>
<dbReference type="PANTHER" id="PTHR30006:SF2">
    <property type="entry name" value="ABC TRANSPORTER SUBSTRATE-BINDING PROTEIN"/>
    <property type="match status" value="1"/>
</dbReference>
<dbReference type="EMBL" id="BEHY01000011">
    <property type="protein sequence ID" value="GBD08517.1"/>
    <property type="molecule type" value="Genomic_DNA"/>
</dbReference>
<proteinExistence type="predicted"/>
<comment type="caution">
    <text evidence="4">The sequence shown here is derived from an EMBL/GenBank/DDBJ whole genome shotgun (WGS) entry which is preliminary data.</text>
</comment>
<dbReference type="PROSITE" id="PS51257">
    <property type="entry name" value="PROKAR_LIPOPROTEIN"/>
    <property type="match status" value="1"/>
</dbReference>
<dbReference type="GO" id="GO:0015888">
    <property type="term" value="P:thiamine transport"/>
    <property type="evidence" value="ECO:0007669"/>
    <property type="project" value="TreeGrafter"/>
</dbReference>
<evidence type="ECO:0000256" key="1">
    <source>
        <dbReference type="ARBA" id="ARBA00022729"/>
    </source>
</evidence>
<dbReference type="Proteomes" id="UP000236642">
    <property type="component" value="Unassembled WGS sequence"/>
</dbReference>
<dbReference type="GO" id="GO:0030976">
    <property type="term" value="F:thiamine pyrophosphate binding"/>
    <property type="evidence" value="ECO:0007669"/>
    <property type="project" value="TreeGrafter"/>
</dbReference>
<dbReference type="Pfam" id="PF13343">
    <property type="entry name" value="SBP_bac_6"/>
    <property type="match status" value="1"/>
</dbReference>
<feature type="compositionally biased region" description="Pro residues" evidence="2">
    <location>
        <begin position="28"/>
        <end position="49"/>
    </location>
</feature>